<sequence>MEIISGYARSNKFISFVALYFGISIVLQMAFSVNIMIPCLWKTLFHTECPGCGLTTALISLLRFDITGAYSANPLIFIVLPSVIFYIIKDFRRYASETHL</sequence>
<keyword evidence="1" id="KW-0812">Transmembrane</keyword>
<dbReference type="EMBL" id="VSSQ01000505">
    <property type="protein sequence ID" value="MPL96326.1"/>
    <property type="molecule type" value="Genomic_DNA"/>
</dbReference>
<feature type="transmembrane region" description="Helical" evidence="1">
    <location>
        <begin position="70"/>
        <end position="88"/>
    </location>
</feature>
<feature type="transmembrane region" description="Helical" evidence="1">
    <location>
        <begin position="12"/>
        <end position="37"/>
    </location>
</feature>
<evidence type="ECO:0000313" key="2">
    <source>
        <dbReference type="EMBL" id="MPL96326.1"/>
    </source>
</evidence>
<organism evidence="2">
    <name type="scientific">bioreactor metagenome</name>
    <dbReference type="NCBI Taxonomy" id="1076179"/>
    <lineage>
        <taxon>unclassified sequences</taxon>
        <taxon>metagenomes</taxon>
        <taxon>ecological metagenomes</taxon>
    </lineage>
</organism>
<protein>
    <recommendedName>
        <fullName evidence="3">DUF2752 domain-containing protein</fullName>
    </recommendedName>
</protein>
<proteinExistence type="predicted"/>
<dbReference type="InterPro" id="IPR021215">
    <property type="entry name" value="DUF2752"/>
</dbReference>
<reference evidence="2" key="1">
    <citation type="submission" date="2019-08" db="EMBL/GenBank/DDBJ databases">
        <authorList>
            <person name="Kucharzyk K."/>
            <person name="Murdoch R.W."/>
            <person name="Higgins S."/>
            <person name="Loffler F."/>
        </authorList>
    </citation>
    <scope>NUCLEOTIDE SEQUENCE</scope>
</reference>
<accession>A0A644VYD0</accession>
<keyword evidence="1" id="KW-1133">Transmembrane helix</keyword>
<keyword evidence="1" id="KW-0472">Membrane</keyword>
<dbReference type="AlphaFoldDB" id="A0A644VYD0"/>
<dbReference type="Pfam" id="PF10825">
    <property type="entry name" value="DUF2752"/>
    <property type="match status" value="1"/>
</dbReference>
<name>A0A644VYD0_9ZZZZ</name>
<comment type="caution">
    <text evidence="2">The sequence shown here is derived from an EMBL/GenBank/DDBJ whole genome shotgun (WGS) entry which is preliminary data.</text>
</comment>
<evidence type="ECO:0008006" key="3">
    <source>
        <dbReference type="Google" id="ProtNLM"/>
    </source>
</evidence>
<gene>
    <name evidence="2" type="ORF">SDC9_42504</name>
</gene>
<evidence type="ECO:0000256" key="1">
    <source>
        <dbReference type="SAM" id="Phobius"/>
    </source>
</evidence>